<gene>
    <name evidence="1" type="ORF">L9F63_016802</name>
</gene>
<feature type="non-terminal residue" evidence="1">
    <location>
        <position position="1"/>
    </location>
</feature>
<evidence type="ECO:0000313" key="1">
    <source>
        <dbReference type="EMBL" id="KAJ9590082.1"/>
    </source>
</evidence>
<dbReference type="AlphaFoldDB" id="A0AAD8EHT3"/>
<reference evidence="1" key="1">
    <citation type="journal article" date="2023" name="IScience">
        <title>Live-bearing cockroach genome reveals convergent evolutionary mechanisms linked to viviparity in insects and beyond.</title>
        <authorList>
            <person name="Fouks B."/>
            <person name="Harrison M.C."/>
            <person name="Mikhailova A.A."/>
            <person name="Marchal E."/>
            <person name="English S."/>
            <person name="Carruthers M."/>
            <person name="Jennings E.C."/>
            <person name="Chiamaka E.L."/>
            <person name="Frigard R.A."/>
            <person name="Pippel M."/>
            <person name="Attardo G.M."/>
            <person name="Benoit J.B."/>
            <person name="Bornberg-Bauer E."/>
            <person name="Tobe S.S."/>
        </authorList>
    </citation>
    <scope>NUCLEOTIDE SEQUENCE</scope>
    <source>
        <strain evidence="1">Stay&amp;Tobe</strain>
    </source>
</reference>
<keyword evidence="2" id="KW-1185">Reference proteome</keyword>
<comment type="caution">
    <text evidence="1">The sequence shown here is derived from an EMBL/GenBank/DDBJ whole genome shotgun (WGS) entry which is preliminary data.</text>
</comment>
<protein>
    <submittedName>
        <fullName evidence="1">Uncharacterized protein</fullName>
    </submittedName>
</protein>
<organism evidence="1 2">
    <name type="scientific">Diploptera punctata</name>
    <name type="common">Pacific beetle cockroach</name>
    <dbReference type="NCBI Taxonomy" id="6984"/>
    <lineage>
        <taxon>Eukaryota</taxon>
        <taxon>Metazoa</taxon>
        <taxon>Ecdysozoa</taxon>
        <taxon>Arthropoda</taxon>
        <taxon>Hexapoda</taxon>
        <taxon>Insecta</taxon>
        <taxon>Pterygota</taxon>
        <taxon>Neoptera</taxon>
        <taxon>Polyneoptera</taxon>
        <taxon>Dictyoptera</taxon>
        <taxon>Blattodea</taxon>
        <taxon>Blaberoidea</taxon>
        <taxon>Blaberidae</taxon>
        <taxon>Diplopterinae</taxon>
        <taxon>Diploptera</taxon>
    </lineage>
</organism>
<proteinExistence type="predicted"/>
<evidence type="ECO:0000313" key="2">
    <source>
        <dbReference type="Proteomes" id="UP001233999"/>
    </source>
</evidence>
<name>A0AAD8EHT3_DIPPU</name>
<sequence length="189" mass="20686">LVNNEAGGGKAASSDLCIQLLSHLYFESTPKNPLKSAIARMLMTFPEESHDTVCAHLSASLNKLITAHTTPIQANTVMVAINCCFDNFSLGVSAVSCHVALVLEFIKTSLKSYLLQLSEDVSPAKKMEICQMVHNAVRTTVSLLQKCQTEVRQVVSAETGHKDELDSIMNLADLITIQCRITDSSQMMW</sequence>
<dbReference type="Proteomes" id="UP001233999">
    <property type="component" value="Unassembled WGS sequence"/>
</dbReference>
<accession>A0AAD8EHT3</accession>
<dbReference type="EMBL" id="JASPKZ010004567">
    <property type="protein sequence ID" value="KAJ9590082.1"/>
    <property type="molecule type" value="Genomic_DNA"/>
</dbReference>
<reference evidence="1" key="2">
    <citation type="submission" date="2023-05" db="EMBL/GenBank/DDBJ databases">
        <authorList>
            <person name="Fouks B."/>
        </authorList>
    </citation>
    <scope>NUCLEOTIDE SEQUENCE</scope>
    <source>
        <strain evidence="1">Stay&amp;Tobe</strain>
        <tissue evidence="1">Testes</tissue>
    </source>
</reference>